<accession>A0A0E9RL72</accession>
<sequence length="51" mass="6197">MYTKMLFITFECVCENRKEIIIIYCCHDFNIKLLQKSNFFQFDFSALGFNE</sequence>
<organism evidence="1">
    <name type="scientific">Anguilla anguilla</name>
    <name type="common">European freshwater eel</name>
    <name type="synonym">Muraena anguilla</name>
    <dbReference type="NCBI Taxonomy" id="7936"/>
    <lineage>
        <taxon>Eukaryota</taxon>
        <taxon>Metazoa</taxon>
        <taxon>Chordata</taxon>
        <taxon>Craniata</taxon>
        <taxon>Vertebrata</taxon>
        <taxon>Euteleostomi</taxon>
        <taxon>Actinopterygii</taxon>
        <taxon>Neopterygii</taxon>
        <taxon>Teleostei</taxon>
        <taxon>Anguilliformes</taxon>
        <taxon>Anguillidae</taxon>
        <taxon>Anguilla</taxon>
    </lineage>
</organism>
<protein>
    <submittedName>
        <fullName evidence="1">Uncharacterized protein</fullName>
    </submittedName>
</protein>
<reference evidence="1" key="2">
    <citation type="journal article" date="2015" name="Fish Shellfish Immunol.">
        <title>Early steps in the European eel (Anguilla anguilla)-Vibrio vulnificus interaction in the gills: Role of the RtxA13 toxin.</title>
        <authorList>
            <person name="Callol A."/>
            <person name="Pajuelo D."/>
            <person name="Ebbesson L."/>
            <person name="Teles M."/>
            <person name="MacKenzie S."/>
            <person name="Amaro C."/>
        </authorList>
    </citation>
    <scope>NUCLEOTIDE SEQUENCE</scope>
</reference>
<proteinExistence type="predicted"/>
<dbReference type="EMBL" id="GBXM01078706">
    <property type="protein sequence ID" value="JAH29871.1"/>
    <property type="molecule type" value="Transcribed_RNA"/>
</dbReference>
<name>A0A0E9RL72_ANGAN</name>
<dbReference type="AlphaFoldDB" id="A0A0E9RL72"/>
<reference evidence="1" key="1">
    <citation type="submission" date="2014-11" db="EMBL/GenBank/DDBJ databases">
        <authorList>
            <person name="Amaro Gonzalez C."/>
        </authorList>
    </citation>
    <scope>NUCLEOTIDE SEQUENCE</scope>
</reference>
<evidence type="ECO:0000313" key="1">
    <source>
        <dbReference type="EMBL" id="JAH29871.1"/>
    </source>
</evidence>